<organism evidence="1">
    <name type="scientific">Arundo donax</name>
    <name type="common">Giant reed</name>
    <name type="synonym">Donax arundinaceus</name>
    <dbReference type="NCBI Taxonomy" id="35708"/>
    <lineage>
        <taxon>Eukaryota</taxon>
        <taxon>Viridiplantae</taxon>
        <taxon>Streptophyta</taxon>
        <taxon>Embryophyta</taxon>
        <taxon>Tracheophyta</taxon>
        <taxon>Spermatophyta</taxon>
        <taxon>Magnoliopsida</taxon>
        <taxon>Liliopsida</taxon>
        <taxon>Poales</taxon>
        <taxon>Poaceae</taxon>
        <taxon>PACMAD clade</taxon>
        <taxon>Arundinoideae</taxon>
        <taxon>Arundineae</taxon>
        <taxon>Arundo</taxon>
    </lineage>
</organism>
<protein>
    <submittedName>
        <fullName evidence="1">Uncharacterized protein</fullName>
    </submittedName>
</protein>
<name>A0A0A9DS00_ARUDO</name>
<dbReference type="EMBL" id="GBRH01206536">
    <property type="protein sequence ID" value="JAD91359.1"/>
    <property type="molecule type" value="Transcribed_RNA"/>
</dbReference>
<reference evidence="1" key="1">
    <citation type="submission" date="2014-09" db="EMBL/GenBank/DDBJ databases">
        <authorList>
            <person name="Magalhaes I.L.F."/>
            <person name="Oliveira U."/>
            <person name="Santos F.R."/>
            <person name="Vidigal T.H.D.A."/>
            <person name="Brescovit A.D."/>
            <person name="Santos A.J."/>
        </authorList>
    </citation>
    <scope>NUCLEOTIDE SEQUENCE</scope>
    <source>
        <tissue evidence="1">Shoot tissue taken approximately 20 cm above the soil surface</tissue>
    </source>
</reference>
<dbReference type="AlphaFoldDB" id="A0A0A9DS00"/>
<sequence>MNQLHISPKYDSLMLYCAASLLLKVQ</sequence>
<proteinExistence type="predicted"/>
<evidence type="ECO:0000313" key="1">
    <source>
        <dbReference type="EMBL" id="JAD91359.1"/>
    </source>
</evidence>
<accession>A0A0A9DS00</accession>
<reference evidence="1" key="2">
    <citation type="journal article" date="2015" name="Data Brief">
        <title>Shoot transcriptome of the giant reed, Arundo donax.</title>
        <authorList>
            <person name="Barrero R.A."/>
            <person name="Guerrero F.D."/>
            <person name="Moolhuijzen P."/>
            <person name="Goolsby J.A."/>
            <person name="Tidwell J."/>
            <person name="Bellgard S.E."/>
            <person name="Bellgard M.I."/>
        </authorList>
    </citation>
    <scope>NUCLEOTIDE SEQUENCE</scope>
    <source>
        <tissue evidence="1">Shoot tissue taken approximately 20 cm above the soil surface</tissue>
    </source>
</reference>